<dbReference type="AlphaFoldDB" id="A0A9J6EYG6"/>
<keyword evidence="2" id="KW-0472">Membrane</keyword>
<evidence type="ECO:0000256" key="1">
    <source>
        <dbReference type="SAM" id="MobiDB-lite"/>
    </source>
</evidence>
<protein>
    <submittedName>
        <fullName evidence="3">Uncharacterized protein</fullName>
    </submittedName>
</protein>
<keyword evidence="4" id="KW-1185">Reference proteome</keyword>
<gene>
    <name evidence="3" type="ORF">HPB51_005659</name>
</gene>
<feature type="compositionally biased region" description="Basic residues" evidence="1">
    <location>
        <begin position="132"/>
        <end position="146"/>
    </location>
</feature>
<reference evidence="3" key="1">
    <citation type="journal article" date="2020" name="Cell">
        <title>Large-Scale Comparative Analyses of Tick Genomes Elucidate Their Genetic Diversity and Vector Capacities.</title>
        <authorList>
            <consortium name="Tick Genome and Microbiome Consortium (TIGMIC)"/>
            <person name="Jia N."/>
            <person name="Wang J."/>
            <person name="Shi W."/>
            <person name="Du L."/>
            <person name="Sun Y."/>
            <person name="Zhan W."/>
            <person name="Jiang J.F."/>
            <person name="Wang Q."/>
            <person name="Zhang B."/>
            <person name="Ji P."/>
            <person name="Bell-Sakyi L."/>
            <person name="Cui X.M."/>
            <person name="Yuan T.T."/>
            <person name="Jiang B.G."/>
            <person name="Yang W.F."/>
            <person name="Lam T.T."/>
            <person name="Chang Q.C."/>
            <person name="Ding S.J."/>
            <person name="Wang X.J."/>
            <person name="Zhu J.G."/>
            <person name="Ruan X.D."/>
            <person name="Zhao L."/>
            <person name="Wei J.T."/>
            <person name="Ye R.Z."/>
            <person name="Que T.C."/>
            <person name="Du C.H."/>
            <person name="Zhou Y.H."/>
            <person name="Cheng J.X."/>
            <person name="Dai P.F."/>
            <person name="Guo W.B."/>
            <person name="Han X.H."/>
            <person name="Huang E.J."/>
            <person name="Li L.F."/>
            <person name="Wei W."/>
            <person name="Gao Y.C."/>
            <person name="Liu J.Z."/>
            <person name="Shao H.Z."/>
            <person name="Wang X."/>
            <person name="Wang C.C."/>
            <person name="Yang T.C."/>
            <person name="Huo Q.B."/>
            <person name="Li W."/>
            <person name="Chen H.Y."/>
            <person name="Chen S.E."/>
            <person name="Zhou L.G."/>
            <person name="Ni X.B."/>
            <person name="Tian J.H."/>
            <person name="Sheng Y."/>
            <person name="Liu T."/>
            <person name="Pan Y.S."/>
            <person name="Xia L.Y."/>
            <person name="Li J."/>
            <person name="Zhao F."/>
            <person name="Cao W.C."/>
        </authorList>
    </citation>
    <scope>NUCLEOTIDE SEQUENCE</scope>
    <source>
        <strain evidence="3">Rmic-2018</strain>
    </source>
</reference>
<comment type="caution">
    <text evidence="3">The sequence shown here is derived from an EMBL/GenBank/DDBJ whole genome shotgun (WGS) entry which is preliminary data.</text>
</comment>
<feature type="transmembrane region" description="Helical" evidence="2">
    <location>
        <begin position="54"/>
        <end position="83"/>
    </location>
</feature>
<keyword evidence="2" id="KW-1133">Transmembrane helix</keyword>
<dbReference type="Proteomes" id="UP000821866">
    <property type="component" value="Chromosome 1"/>
</dbReference>
<evidence type="ECO:0000313" key="4">
    <source>
        <dbReference type="Proteomes" id="UP000821866"/>
    </source>
</evidence>
<name>A0A9J6EYG6_RHIMP</name>
<evidence type="ECO:0000313" key="3">
    <source>
        <dbReference type="EMBL" id="KAH8039329.1"/>
    </source>
</evidence>
<accession>A0A9J6EYG6</accession>
<feature type="region of interest" description="Disordered" evidence="1">
    <location>
        <begin position="125"/>
        <end position="146"/>
    </location>
</feature>
<keyword evidence="2" id="KW-0812">Transmembrane</keyword>
<proteinExistence type="predicted"/>
<reference evidence="3" key="2">
    <citation type="submission" date="2021-09" db="EMBL/GenBank/DDBJ databases">
        <authorList>
            <person name="Jia N."/>
            <person name="Wang J."/>
            <person name="Shi W."/>
            <person name="Du L."/>
            <person name="Sun Y."/>
            <person name="Zhan W."/>
            <person name="Jiang J."/>
            <person name="Wang Q."/>
            <person name="Zhang B."/>
            <person name="Ji P."/>
            <person name="Sakyi L.B."/>
            <person name="Cui X."/>
            <person name="Yuan T."/>
            <person name="Jiang B."/>
            <person name="Yang W."/>
            <person name="Lam T.T.-Y."/>
            <person name="Chang Q."/>
            <person name="Ding S."/>
            <person name="Wang X."/>
            <person name="Zhu J."/>
            <person name="Ruan X."/>
            <person name="Zhao L."/>
            <person name="Wei J."/>
            <person name="Que T."/>
            <person name="Du C."/>
            <person name="Cheng J."/>
            <person name="Dai P."/>
            <person name="Han X."/>
            <person name="Huang E."/>
            <person name="Gao Y."/>
            <person name="Liu J."/>
            <person name="Shao H."/>
            <person name="Ye R."/>
            <person name="Li L."/>
            <person name="Wei W."/>
            <person name="Wang X."/>
            <person name="Wang C."/>
            <person name="Huo Q."/>
            <person name="Li W."/>
            <person name="Guo W."/>
            <person name="Chen H."/>
            <person name="Chen S."/>
            <person name="Zhou L."/>
            <person name="Zhou L."/>
            <person name="Ni X."/>
            <person name="Tian J."/>
            <person name="Zhou Y."/>
            <person name="Sheng Y."/>
            <person name="Liu T."/>
            <person name="Pan Y."/>
            <person name="Xia L."/>
            <person name="Li J."/>
            <person name="Zhao F."/>
            <person name="Cao W."/>
        </authorList>
    </citation>
    <scope>NUCLEOTIDE SEQUENCE</scope>
    <source>
        <strain evidence="3">Rmic-2018</strain>
        <tissue evidence="3">Larvae</tissue>
    </source>
</reference>
<dbReference type="EMBL" id="JABSTU010000001">
    <property type="protein sequence ID" value="KAH8039329.1"/>
    <property type="molecule type" value="Genomic_DNA"/>
</dbReference>
<evidence type="ECO:0000256" key="2">
    <source>
        <dbReference type="SAM" id="Phobius"/>
    </source>
</evidence>
<organism evidence="3 4">
    <name type="scientific">Rhipicephalus microplus</name>
    <name type="common">Cattle tick</name>
    <name type="synonym">Boophilus microplus</name>
    <dbReference type="NCBI Taxonomy" id="6941"/>
    <lineage>
        <taxon>Eukaryota</taxon>
        <taxon>Metazoa</taxon>
        <taxon>Ecdysozoa</taxon>
        <taxon>Arthropoda</taxon>
        <taxon>Chelicerata</taxon>
        <taxon>Arachnida</taxon>
        <taxon>Acari</taxon>
        <taxon>Parasitiformes</taxon>
        <taxon>Ixodida</taxon>
        <taxon>Ixodoidea</taxon>
        <taxon>Ixodidae</taxon>
        <taxon>Rhipicephalinae</taxon>
        <taxon>Rhipicephalus</taxon>
        <taxon>Boophilus</taxon>
    </lineage>
</organism>
<sequence>MLSCDHCQLNLPRFAAISTWALTLRHRREGIGMGMDGMDDYDDMPIMAGASRPWLSTTAILVLLSVFLISLVGIILFSLYLYFLQAKLECPSCKVVDVATLKKKKLTTTTTSTESILRQVEVPEDDEPTGRLRTRRRHRRRRLRQRNRRRRRLSRIWRRLRPYYHARLYASLWRLLDAEMREQHLHSNRNSRLRRDNW</sequence>